<dbReference type="Gene3D" id="3.40.50.150">
    <property type="entry name" value="Vaccinia Virus protein VP39"/>
    <property type="match status" value="1"/>
</dbReference>
<evidence type="ECO:0000313" key="7">
    <source>
        <dbReference type="EMBL" id="UZD24094.1"/>
    </source>
</evidence>
<feature type="active site" evidence="5">
    <location>
        <position position="425"/>
    </location>
</feature>
<gene>
    <name evidence="7" type="primary">rlmD</name>
    <name evidence="7" type="ORF">OM944_06240</name>
</gene>
<dbReference type="EC" id="2.1.1.190" evidence="7"/>
<organism evidence="7 8">
    <name type="scientific">Algoriphagus halophytocola</name>
    <dbReference type="NCBI Taxonomy" id="2991499"/>
    <lineage>
        <taxon>Bacteria</taxon>
        <taxon>Pseudomonadati</taxon>
        <taxon>Bacteroidota</taxon>
        <taxon>Cytophagia</taxon>
        <taxon>Cytophagales</taxon>
        <taxon>Cyclobacteriaceae</taxon>
        <taxon>Algoriphagus</taxon>
    </lineage>
</organism>
<dbReference type="GO" id="GO:0008168">
    <property type="term" value="F:methyltransferase activity"/>
    <property type="evidence" value="ECO:0007669"/>
    <property type="project" value="UniProtKB-KW"/>
</dbReference>
<dbReference type="PROSITE" id="PS01230">
    <property type="entry name" value="TRMA_1"/>
    <property type="match status" value="1"/>
</dbReference>
<sequence>MSRKMKNKVITNLLIERIASEGKCLGHHEEKVVFVTGVAPGDVVDVRITKGKSTFMEGEPVNFHEYSKERIEPFCSHFGTCGGCKWQHINYDLQKTYKRQQVLDQFQRIAKVEIPEVLPTLGSEKTRYYRNKLDFTFSNKKWLTLDQIHSGEEFDRNALGFHIPKMFDKIIDVDHCYLQGNISNDVRNELRTFALANNLSFYDIRNQVGLLRNLIIRSTSTDQSMVIVQFGENDPEGIQKVMEFLNEKFPEITSLLYVINTKGNETFHDLELVTFSGKDFIEEEMEGLKFRIGPKSFYQTNSEQAYELYKVARDFAELQGNEVVYDLYTGTGTIANFVAKQAKQVIGIEYVPAAIEDAKINSQINGIDNTLFYAGDMKEMLNEEFIANHAAPDLIITDPPRAGMDEKVVEMLLRLAAPKIVYVSCNPATQARDVALLSDKYKVEKVQPVDMFPQTYHVENVVLLTLKS</sequence>
<dbReference type="PROSITE" id="PS50926">
    <property type="entry name" value="TRAM"/>
    <property type="match status" value="1"/>
</dbReference>
<dbReference type="EMBL" id="CP110226">
    <property type="protein sequence ID" value="UZD24094.1"/>
    <property type="molecule type" value="Genomic_DNA"/>
</dbReference>
<dbReference type="GO" id="GO:0032259">
    <property type="term" value="P:methylation"/>
    <property type="evidence" value="ECO:0007669"/>
    <property type="project" value="UniProtKB-KW"/>
</dbReference>
<dbReference type="InterPro" id="IPR012340">
    <property type="entry name" value="NA-bd_OB-fold"/>
</dbReference>
<dbReference type="Pfam" id="PF05958">
    <property type="entry name" value="tRNA_U5-meth_tr"/>
    <property type="match status" value="1"/>
</dbReference>
<keyword evidence="2 4" id="KW-0808">Transferase</keyword>
<dbReference type="PANTHER" id="PTHR11061:SF30">
    <property type="entry name" value="TRNA (URACIL(54)-C(5))-METHYLTRANSFERASE"/>
    <property type="match status" value="1"/>
</dbReference>
<dbReference type="PROSITE" id="PS01231">
    <property type="entry name" value="TRMA_2"/>
    <property type="match status" value="1"/>
</dbReference>
<dbReference type="PANTHER" id="PTHR11061">
    <property type="entry name" value="RNA M5U METHYLTRANSFERASE"/>
    <property type="match status" value="1"/>
</dbReference>
<proteinExistence type="inferred from homology"/>
<evidence type="ECO:0000256" key="5">
    <source>
        <dbReference type="PROSITE-ProRule" id="PRU10015"/>
    </source>
</evidence>
<dbReference type="Gene3D" id="2.40.50.1070">
    <property type="match status" value="1"/>
</dbReference>
<dbReference type="Gene3D" id="2.40.50.140">
    <property type="entry name" value="Nucleic acid-binding proteins"/>
    <property type="match status" value="1"/>
</dbReference>
<dbReference type="Pfam" id="PF01938">
    <property type="entry name" value="TRAM"/>
    <property type="match status" value="1"/>
</dbReference>
<dbReference type="Proteomes" id="UP001163156">
    <property type="component" value="Chromosome"/>
</dbReference>
<dbReference type="CDD" id="cd02440">
    <property type="entry name" value="AdoMet_MTases"/>
    <property type="match status" value="1"/>
</dbReference>
<feature type="domain" description="TRAM" evidence="6">
    <location>
        <begin position="3"/>
        <end position="62"/>
    </location>
</feature>
<name>A0ABY6MKQ1_9BACT</name>
<dbReference type="InterPro" id="IPR002792">
    <property type="entry name" value="TRAM_dom"/>
</dbReference>
<evidence type="ECO:0000256" key="2">
    <source>
        <dbReference type="ARBA" id="ARBA00022679"/>
    </source>
</evidence>
<feature type="binding site" evidence="4">
    <location>
        <position position="398"/>
    </location>
    <ligand>
        <name>S-adenosyl-L-methionine</name>
        <dbReference type="ChEBI" id="CHEBI:59789"/>
    </ligand>
</feature>
<comment type="similarity">
    <text evidence="4">Belongs to the class I-like SAM-binding methyltransferase superfamily. RNA M5U methyltransferase family.</text>
</comment>
<dbReference type="SUPFAM" id="SSF50249">
    <property type="entry name" value="Nucleic acid-binding proteins"/>
    <property type="match status" value="1"/>
</dbReference>
<accession>A0ABY6MKQ1</accession>
<feature type="binding site" evidence="4">
    <location>
        <position position="299"/>
    </location>
    <ligand>
        <name>S-adenosyl-L-methionine</name>
        <dbReference type="ChEBI" id="CHEBI:59789"/>
    </ligand>
</feature>
<keyword evidence="8" id="KW-1185">Reference proteome</keyword>
<feature type="binding site" evidence="4">
    <location>
        <position position="349"/>
    </location>
    <ligand>
        <name>S-adenosyl-L-methionine</name>
        <dbReference type="ChEBI" id="CHEBI:59789"/>
    </ligand>
</feature>
<dbReference type="InterPro" id="IPR010280">
    <property type="entry name" value="U5_MeTrfase_fam"/>
</dbReference>
<keyword evidence="3 4" id="KW-0949">S-adenosyl-L-methionine</keyword>
<feature type="binding site" evidence="4">
    <location>
        <position position="328"/>
    </location>
    <ligand>
        <name>S-adenosyl-L-methionine</name>
        <dbReference type="ChEBI" id="CHEBI:59789"/>
    </ligand>
</feature>
<dbReference type="SUPFAM" id="SSF53335">
    <property type="entry name" value="S-adenosyl-L-methionine-dependent methyltransferases"/>
    <property type="match status" value="1"/>
</dbReference>
<dbReference type="PROSITE" id="PS51687">
    <property type="entry name" value="SAM_MT_RNA_M5U"/>
    <property type="match status" value="1"/>
</dbReference>
<protein>
    <submittedName>
        <fullName evidence="7">23S rRNA (Uracil(1939)-C(5))-methyltransferase RlmD</fullName>
        <ecNumber evidence="7">2.1.1.190</ecNumber>
    </submittedName>
</protein>
<dbReference type="InterPro" id="IPR030390">
    <property type="entry name" value="MeTrfase_TrmA_AS"/>
</dbReference>
<evidence type="ECO:0000256" key="3">
    <source>
        <dbReference type="ARBA" id="ARBA00022691"/>
    </source>
</evidence>
<evidence type="ECO:0000256" key="1">
    <source>
        <dbReference type="ARBA" id="ARBA00022603"/>
    </source>
</evidence>
<evidence type="ECO:0000256" key="4">
    <source>
        <dbReference type="PROSITE-ProRule" id="PRU01024"/>
    </source>
</evidence>
<evidence type="ECO:0000259" key="6">
    <source>
        <dbReference type="PROSITE" id="PS50926"/>
    </source>
</evidence>
<keyword evidence="1 4" id="KW-0489">Methyltransferase</keyword>
<dbReference type="InterPro" id="IPR030391">
    <property type="entry name" value="MeTrfase_TrmA_CS"/>
</dbReference>
<dbReference type="InterPro" id="IPR029063">
    <property type="entry name" value="SAM-dependent_MTases_sf"/>
</dbReference>
<feature type="active site" description="Nucleophile" evidence="4">
    <location>
        <position position="425"/>
    </location>
</feature>
<dbReference type="NCBIfam" id="TIGR00479">
    <property type="entry name" value="rumA"/>
    <property type="match status" value="1"/>
</dbReference>
<dbReference type="RefSeq" id="WP_264810813.1">
    <property type="nucleotide sequence ID" value="NZ_CP110226.1"/>
</dbReference>
<reference evidence="7" key="1">
    <citation type="submission" date="2022-10" db="EMBL/GenBank/DDBJ databases">
        <title>Algoriphagus sp. a novel bacteria isolate from halophytes salicornia europaea.</title>
        <authorList>
            <person name="Peng Y."/>
            <person name="Jiang L."/>
            <person name="Lee J."/>
        </authorList>
    </citation>
    <scope>NUCLEOTIDE SEQUENCE</scope>
    <source>
        <strain evidence="7">TR-M5</strain>
    </source>
</reference>
<evidence type="ECO:0000313" key="8">
    <source>
        <dbReference type="Proteomes" id="UP001163156"/>
    </source>
</evidence>